<dbReference type="Pfam" id="PF12867">
    <property type="entry name" value="DinB_2"/>
    <property type="match status" value="1"/>
</dbReference>
<dbReference type="EMBL" id="BSUZ01000001">
    <property type="protein sequence ID" value="GMA89248.1"/>
    <property type="molecule type" value="Genomic_DNA"/>
</dbReference>
<feature type="domain" description="DinB-like" evidence="2">
    <location>
        <begin position="2"/>
        <end position="118"/>
    </location>
</feature>
<keyword evidence="4" id="KW-1185">Reference proteome</keyword>
<dbReference type="Proteomes" id="UP001157017">
    <property type="component" value="Unassembled WGS sequence"/>
</dbReference>
<reference evidence="4" key="1">
    <citation type="journal article" date="2019" name="Int. J. Syst. Evol. Microbiol.">
        <title>The Global Catalogue of Microorganisms (GCM) 10K type strain sequencing project: providing services to taxonomists for standard genome sequencing and annotation.</title>
        <authorList>
            <consortium name="The Broad Institute Genomics Platform"/>
            <consortium name="The Broad Institute Genome Sequencing Center for Infectious Disease"/>
            <person name="Wu L."/>
            <person name="Ma J."/>
        </authorList>
    </citation>
    <scope>NUCLEOTIDE SEQUENCE [LARGE SCALE GENOMIC DNA]</scope>
    <source>
        <strain evidence="4">NBRC 108730</strain>
    </source>
</reference>
<evidence type="ECO:0000256" key="1">
    <source>
        <dbReference type="SAM" id="MobiDB-lite"/>
    </source>
</evidence>
<proteinExistence type="predicted"/>
<dbReference type="InterPro" id="IPR034660">
    <property type="entry name" value="DinB/YfiT-like"/>
</dbReference>
<name>A0ABQ6JLX4_9ACTN</name>
<feature type="compositionally biased region" description="Basic and acidic residues" evidence="1">
    <location>
        <begin position="147"/>
        <end position="158"/>
    </location>
</feature>
<sequence>MQRAWDDALARAAALPPGSVDVQVDGEWSFAQTLRHLVMATDLWLGQAVLHLEHPFHPHGLAFEGAEAEGFDLSAFSTDVPTYDEVLTARADRVALVAGFVAEVTPEQAGRRTHQPVAPGSARDDAVVSARDPGGGVGAPALRRPRPRCDRGRPHERPPTSGGEPFVDVGLTGFEPATP</sequence>
<evidence type="ECO:0000313" key="3">
    <source>
        <dbReference type="EMBL" id="GMA89248.1"/>
    </source>
</evidence>
<organism evidence="3 4">
    <name type="scientific">Angustibacter aerolatus</name>
    <dbReference type="NCBI Taxonomy" id="1162965"/>
    <lineage>
        <taxon>Bacteria</taxon>
        <taxon>Bacillati</taxon>
        <taxon>Actinomycetota</taxon>
        <taxon>Actinomycetes</taxon>
        <taxon>Kineosporiales</taxon>
        <taxon>Kineosporiaceae</taxon>
    </lineage>
</organism>
<accession>A0ABQ6JLX4</accession>
<gene>
    <name evidence="3" type="ORF">GCM10025868_44980</name>
</gene>
<comment type="caution">
    <text evidence="3">The sequence shown here is derived from an EMBL/GenBank/DDBJ whole genome shotgun (WGS) entry which is preliminary data.</text>
</comment>
<dbReference type="InterPro" id="IPR024775">
    <property type="entry name" value="DinB-like"/>
</dbReference>
<dbReference type="SUPFAM" id="SSF109854">
    <property type="entry name" value="DinB/YfiT-like putative metalloenzymes"/>
    <property type="match status" value="1"/>
</dbReference>
<protein>
    <recommendedName>
        <fullName evidence="2">DinB-like domain-containing protein</fullName>
    </recommendedName>
</protein>
<evidence type="ECO:0000313" key="4">
    <source>
        <dbReference type="Proteomes" id="UP001157017"/>
    </source>
</evidence>
<evidence type="ECO:0000259" key="2">
    <source>
        <dbReference type="Pfam" id="PF12867"/>
    </source>
</evidence>
<feature type="region of interest" description="Disordered" evidence="1">
    <location>
        <begin position="107"/>
        <end position="179"/>
    </location>
</feature>